<evidence type="ECO:0000313" key="2">
    <source>
        <dbReference type="EMBL" id="CAH2093822.1"/>
    </source>
</evidence>
<accession>A0AAU9U4W2</accession>
<organism evidence="2 3">
    <name type="scientific">Euphydryas editha</name>
    <name type="common">Edith's checkerspot</name>
    <dbReference type="NCBI Taxonomy" id="104508"/>
    <lineage>
        <taxon>Eukaryota</taxon>
        <taxon>Metazoa</taxon>
        <taxon>Ecdysozoa</taxon>
        <taxon>Arthropoda</taxon>
        <taxon>Hexapoda</taxon>
        <taxon>Insecta</taxon>
        <taxon>Pterygota</taxon>
        <taxon>Neoptera</taxon>
        <taxon>Endopterygota</taxon>
        <taxon>Lepidoptera</taxon>
        <taxon>Glossata</taxon>
        <taxon>Ditrysia</taxon>
        <taxon>Papilionoidea</taxon>
        <taxon>Nymphalidae</taxon>
        <taxon>Nymphalinae</taxon>
        <taxon>Euphydryas</taxon>
    </lineage>
</organism>
<sequence length="105" mass="12107">MSETLPNNKKQVPRQLRERKQRKLYSDEWALGDDEAEGGRGFSLADKLESPRFEHTGAVVEMHGTDLTVAYLQKNGFTTPLLFKEKTGLGLRLDRKYFLKSRKHV</sequence>
<comment type="caution">
    <text evidence="2">The sequence shown here is derived from an EMBL/GenBank/DDBJ whole genome shotgun (WGS) entry which is preliminary data.</text>
</comment>
<keyword evidence="1" id="KW-0479">Metal-binding</keyword>
<dbReference type="Proteomes" id="UP001153954">
    <property type="component" value="Unassembled WGS sequence"/>
</dbReference>
<dbReference type="Gene3D" id="2.60.120.650">
    <property type="entry name" value="Cupin"/>
    <property type="match status" value="1"/>
</dbReference>
<protein>
    <submittedName>
        <fullName evidence="2">Uncharacterized protein</fullName>
    </submittedName>
</protein>
<gene>
    <name evidence="2" type="ORF">EEDITHA_LOCUS9450</name>
</gene>
<dbReference type="PANTHER" id="PTHR23123">
    <property type="entry name" value="PHD/F-BOX CONTAINING PROTEIN"/>
    <property type="match status" value="1"/>
</dbReference>
<evidence type="ECO:0000313" key="3">
    <source>
        <dbReference type="Proteomes" id="UP001153954"/>
    </source>
</evidence>
<dbReference type="EMBL" id="CAKOGL010000013">
    <property type="protein sequence ID" value="CAH2093822.1"/>
    <property type="molecule type" value="Genomic_DNA"/>
</dbReference>
<dbReference type="InterPro" id="IPR050690">
    <property type="entry name" value="JHDM1_Histone_Demethylase"/>
</dbReference>
<name>A0AAU9U4W2_EUPED</name>
<dbReference type="GO" id="GO:0046872">
    <property type="term" value="F:metal ion binding"/>
    <property type="evidence" value="ECO:0007669"/>
    <property type="project" value="UniProtKB-KW"/>
</dbReference>
<evidence type="ECO:0000256" key="1">
    <source>
        <dbReference type="ARBA" id="ARBA00022723"/>
    </source>
</evidence>
<keyword evidence="3" id="KW-1185">Reference proteome</keyword>
<proteinExistence type="predicted"/>
<reference evidence="2" key="1">
    <citation type="submission" date="2022-03" db="EMBL/GenBank/DDBJ databases">
        <authorList>
            <person name="Tunstrom K."/>
        </authorList>
    </citation>
    <scope>NUCLEOTIDE SEQUENCE</scope>
</reference>
<dbReference type="AlphaFoldDB" id="A0AAU9U4W2"/>